<proteinExistence type="predicted"/>
<evidence type="ECO:0000259" key="1">
    <source>
        <dbReference type="Pfam" id="PF14111"/>
    </source>
</evidence>
<dbReference type="InterPro" id="IPR040256">
    <property type="entry name" value="At4g02000-like"/>
</dbReference>
<dbReference type="Pfam" id="PF14111">
    <property type="entry name" value="DUF4283"/>
    <property type="match status" value="1"/>
</dbReference>
<accession>A0AA39RWW0</accession>
<feature type="domain" description="DUF4283" evidence="1">
    <location>
        <begin position="41"/>
        <end position="126"/>
    </location>
</feature>
<name>A0AA39RWW0_ACESA</name>
<comment type="caution">
    <text evidence="2">The sequence shown here is derived from an EMBL/GenBank/DDBJ whole genome shotgun (WGS) entry which is preliminary data.</text>
</comment>
<sequence length="432" mass="49715">MKSYAQAISSAIAPISSAPKKKGDYVAIKVNPKAYEERLKLCSYSLIGRVVLSKGEEPWKILALKEKLQSIWKLNSQWRLISLGRGFFQILLNSEEDKAQVWGIGSLHLKPGILRLQPWTQNFNPNTQRTTNAQIWVRFYDLPWEFWHPQILSDMARGVGIPLKFDRATLEGDYGHFARMLIDVDLSKPLPDSIMIEARNVKFVGGSSHLSKPREEEDMQERLGYRHKKGQSSSYADALKDKVDERITSDRVSSDSSELLITDSLLFDGCWLEKSAMGVLKSFSNIAIVKKRLINIGFSCITKYLWGGAILWSFDSIQDCEGFISNSFFFLRDLFSSMEKWSAVRYFDKRPIWFNFTGVALDFRNEAFLKKLGSMIGVFMLVDEDTLFRKRLDMARILLMVSPNKVHPKKIKVVYSRRNFYVIVETEPSQRD</sequence>
<protein>
    <recommendedName>
        <fullName evidence="1">DUF4283 domain-containing protein</fullName>
    </recommendedName>
</protein>
<reference evidence="2" key="2">
    <citation type="submission" date="2023-06" db="EMBL/GenBank/DDBJ databases">
        <authorList>
            <person name="Swenson N.G."/>
            <person name="Wegrzyn J.L."/>
            <person name="Mcevoy S.L."/>
        </authorList>
    </citation>
    <scope>NUCLEOTIDE SEQUENCE</scope>
    <source>
        <strain evidence="2">NS2018</strain>
        <tissue evidence="2">Leaf</tissue>
    </source>
</reference>
<organism evidence="2 3">
    <name type="scientific">Acer saccharum</name>
    <name type="common">Sugar maple</name>
    <dbReference type="NCBI Taxonomy" id="4024"/>
    <lineage>
        <taxon>Eukaryota</taxon>
        <taxon>Viridiplantae</taxon>
        <taxon>Streptophyta</taxon>
        <taxon>Embryophyta</taxon>
        <taxon>Tracheophyta</taxon>
        <taxon>Spermatophyta</taxon>
        <taxon>Magnoliopsida</taxon>
        <taxon>eudicotyledons</taxon>
        <taxon>Gunneridae</taxon>
        <taxon>Pentapetalae</taxon>
        <taxon>rosids</taxon>
        <taxon>malvids</taxon>
        <taxon>Sapindales</taxon>
        <taxon>Sapindaceae</taxon>
        <taxon>Hippocastanoideae</taxon>
        <taxon>Acereae</taxon>
        <taxon>Acer</taxon>
    </lineage>
</organism>
<dbReference type="InterPro" id="IPR025558">
    <property type="entry name" value="DUF4283"/>
</dbReference>
<evidence type="ECO:0000313" key="2">
    <source>
        <dbReference type="EMBL" id="KAK0581163.1"/>
    </source>
</evidence>
<dbReference type="AlphaFoldDB" id="A0AA39RWW0"/>
<reference evidence="2" key="1">
    <citation type="journal article" date="2022" name="Plant J.">
        <title>Strategies of tolerance reflected in two North American maple genomes.</title>
        <authorList>
            <person name="McEvoy S.L."/>
            <person name="Sezen U.U."/>
            <person name="Trouern-Trend A."/>
            <person name="McMahon S.M."/>
            <person name="Schaberg P.G."/>
            <person name="Yang J."/>
            <person name="Wegrzyn J.L."/>
            <person name="Swenson N.G."/>
        </authorList>
    </citation>
    <scope>NUCLEOTIDE SEQUENCE</scope>
    <source>
        <strain evidence="2">NS2018</strain>
    </source>
</reference>
<gene>
    <name evidence="2" type="ORF">LWI29_010799</name>
</gene>
<dbReference type="EMBL" id="JAUESC010000384">
    <property type="protein sequence ID" value="KAK0581163.1"/>
    <property type="molecule type" value="Genomic_DNA"/>
</dbReference>
<dbReference type="PANTHER" id="PTHR31286">
    <property type="entry name" value="GLYCINE-RICH CELL WALL STRUCTURAL PROTEIN 1.8-LIKE"/>
    <property type="match status" value="1"/>
</dbReference>
<evidence type="ECO:0000313" key="3">
    <source>
        <dbReference type="Proteomes" id="UP001168877"/>
    </source>
</evidence>
<dbReference type="Proteomes" id="UP001168877">
    <property type="component" value="Unassembled WGS sequence"/>
</dbReference>
<keyword evidence="3" id="KW-1185">Reference proteome</keyword>
<dbReference type="PANTHER" id="PTHR31286:SF60">
    <property type="entry name" value="PROTEIN, PUTATIVE-RELATED"/>
    <property type="match status" value="1"/>
</dbReference>